<evidence type="ECO:0000256" key="2">
    <source>
        <dbReference type="ARBA" id="ARBA00023125"/>
    </source>
</evidence>
<dbReference type="Pfam" id="PF01418">
    <property type="entry name" value="HTH_6"/>
    <property type="match status" value="1"/>
</dbReference>
<dbReference type="InterPro" id="IPR000281">
    <property type="entry name" value="HTH_RpiR"/>
</dbReference>
<evidence type="ECO:0000313" key="7">
    <source>
        <dbReference type="EMBL" id="MBB4740001.1"/>
    </source>
</evidence>
<dbReference type="PANTHER" id="PTHR30514:SF1">
    <property type="entry name" value="HTH-TYPE TRANSCRIPTIONAL REGULATOR HEXR-RELATED"/>
    <property type="match status" value="1"/>
</dbReference>
<dbReference type="PROSITE" id="PS51464">
    <property type="entry name" value="SIS"/>
    <property type="match status" value="1"/>
</dbReference>
<dbReference type="GO" id="GO:0003700">
    <property type="term" value="F:DNA-binding transcription factor activity"/>
    <property type="evidence" value="ECO:0007669"/>
    <property type="project" value="InterPro"/>
</dbReference>
<name>A0A7W7GXA3_9ACTN</name>
<dbReference type="InterPro" id="IPR046348">
    <property type="entry name" value="SIS_dom_sf"/>
</dbReference>
<dbReference type="GO" id="GO:0003677">
    <property type="term" value="F:DNA binding"/>
    <property type="evidence" value="ECO:0007669"/>
    <property type="project" value="UniProtKB-KW"/>
</dbReference>
<dbReference type="EMBL" id="JACHNB010000001">
    <property type="protein sequence ID" value="MBB4740001.1"/>
    <property type="molecule type" value="Genomic_DNA"/>
</dbReference>
<keyword evidence="2 7" id="KW-0238">DNA-binding</keyword>
<evidence type="ECO:0000313" key="8">
    <source>
        <dbReference type="Proteomes" id="UP000546162"/>
    </source>
</evidence>
<feature type="compositionally biased region" description="Basic and acidic residues" evidence="4">
    <location>
        <begin position="44"/>
        <end position="142"/>
    </location>
</feature>
<dbReference type="SUPFAM" id="SSF53697">
    <property type="entry name" value="SIS domain"/>
    <property type="match status" value="1"/>
</dbReference>
<dbReference type="InterPro" id="IPR047640">
    <property type="entry name" value="RpiR-like"/>
</dbReference>
<dbReference type="InterPro" id="IPR035472">
    <property type="entry name" value="RpiR-like_SIS"/>
</dbReference>
<keyword evidence="8" id="KW-1185">Reference proteome</keyword>
<feature type="region of interest" description="Disordered" evidence="4">
    <location>
        <begin position="1"/>
        <end position="144"/>
    </location>
</feature>
<dbReference type="Proteomes" id="UP000546162">
    <property type="component" value="Unassembled WGS sequence"/>
</dbReference>
<dbReference type="Gene3D" id="3.40.50.10490">
    <property type="entry name" value="Glucose-6-phosphate isomerase like protein, domain 1"/>
    <property type="match status" value="1"/>
</dbReference>
<dbReference type="InterPro" id="IPR036388">
    <property type="entry name" value="WH-like_DNA-bd_sf"/>
</dbReference>
<feature type="domain" description="SIS" evidence="6">
    <location>
        <begin position="269"/>
        <end position="409"/>
    </location>
</feature>
<dbReference type="CDD" id="cd05013">
    <property type="entry name" value="SIS_RpiR"/>
    <property type="match status" value="1"/>
</dbReference>
<accession>A0A7W7GXA3</accession>
<dbReference type="Gene3D" id="1.10.10.10">
    <property type="entry name" value="Winged helix-like DNA-binding domain superfamily/Winged helix DNA-binding domain"/>
    <property type="match status" value="1"/>
</dbReference>
<dbReference type="PROSITE" id="PS51071">
    <property type="entry name" value="HTH_RPIR"/>
    <property type="match status" value="1"/>
</dbReference>
<evidence type="ECO:0000256" key="3">
    <source>
        <dbReference type="ARBA" id="ARBA00023163"/>
    </source>
</evidence>
<feature type="domain" description="HTH rpiR-type" evidence="5">
    <location>
        <begin position="144"/>
        <end position="220"/>
    </location>
</feature>
<evidence type="ECO:0000259" key="5">
    <source>
        <dbReference type="PROSITE" id="PS51071"/>
    </source>
</evidence>
<evidence type="ECO:0000259" key="6">
    <source>
        <dbReference type="PROSITE" id="PS51464"/>
    </source>
</evidence>
<dbReference type="PANTHER" id="PTHR30514">
    <property type="entry name" value="GLUCOKINASE"/>
    <property type="match status" value="1"/>
</dbReference>
<keyword evidence="1" id="KW-0805">Transcription regulation</keyword>
<dbReference type="AlphaFoldDB" id="A0A7W7GXA3"/>
<dbReference type="InterPro" id="IPR009057">
    <property type="entry name" value="Homeodomain-like_sf"/>
</dbReference>
<dbReference type="Pfam" id="PF01380">
    <property type="entry name" value="SIS"/>
    <property type="match status" value="1"/>
</dbReference>
<protein>
    <submittedName>
        <fullName evidence="7">DNA-binding MurR/RpiR family transcriptional regulator</fullName>
    </submittedName>
</protein>
<sequence length="431" mass="45372">MAEPEMDGTALTAVADSPARGEAAPDGSDITVRDRLDQNFWARSEPRPRPADARGDSGRGENGRGENGRGENGRGDSGRAENGRGENGRGENGRGENGRGDHGRPESGRGENGRGDNGRAENGRGENGRTEKIGSDPMDHPPADGVLVRVRTLLPEFTGALQRVAEQVLTDPAAASRATIVELAERSGTSPATVTRFCRALGFDGYADLRLGIAAETGRARSAGWTVDIGREIQPNDPLERVLGQIMASDTRAMHDTASLLDLGEVERAAVAIAAAPRVNIFGASGSALVGEEMQFSLHRIGIPVWAWTDVHNGLASAALSRPGDVALGISHTGETGETIELLAEASSRGATTIALTSFPRSPLAELADIVLITATQATTFRPDALSARHPQLVVLDLLYVAVAQRTHERSHAAFQRTAQAVHGHKAAKDA</sequence>
<comment type="caution">
    <text evidence="7">The sequence shown here is derived from an EMBL/GenBank/DDBJ whole genome shotgun (WGS) entry which is preliminary data.</text>
</comment>
<reference evidence="7 8" key="1">
    <citation type="submission" date="2020-08" db="EMBL/GenBank/DDBJ databases">
        <title>Sequencing the genomes of 1000 actinobacteria strains.</title>
        <authorList>
            <person name="Klenk H.-P."/>
        </authorList>
    </citation>
    <scope>NUCLEOTIDE SEQUENCE [LARGE SCALE GENOMIC DNA]</scope>
    <source>
        <strain evidence="7 8">DSM 45809</strain>
    </source>
</reference>
<gene>
    <name evidence="7" type="ORF">BJY16_003460</name>
</gene>
<dbReference type="InterPro" id="IPR001347">
    <property type="entry name" value="SIS_dom"/>
</dbReference>
<evidence type="ECO:0000256" key="4">
    <source>
        <dbReference type="SAM" id="MobiDB-lite"/>
    </source>
</evidence>
<evidence type="ECO:0000256" key="1">
    <source>
        <dbReference type="ARBA" id="ARBA00023015"/>
    </source>
</evidence>
<proteinExistence type="predicted"/>
<keyword evidence="3" id="KW-0804">Transcription</keyword>
<dbReference type="GO" id="GO:0097367">
    <property type="term" value="F:carbohydrate derivative binding"/>
    <property type="evidence" value="ECO:0007669"/>
    <property type="project" value="InterPro"/>
</dbReference>
<dbReference type="SUPFAM" id="SSF46689">
    <property type="entry name" value="Homeodomain-like"/>
    <property type="match status" value="1"/>
</dbReference>
<dbReference type="GO" id="GO:1901135">
    <property type="term" value="P:carbohydrate derivative metabolic process"/>
    <property type="evidence" value="ECO:0007669"/>
    <property type="project" value="InterPro"/>
</dbReference>
<organism evidence="7 8">
    <name type="scientific">Actinoplanes octamycinicus</name>
    <dbReference type="NCBI Taxonomy" id="135948"/>
    <lineage>
        <taxon>Bacteria</taxon>
        <taxon>Bacillati</taxon>
        <taxon>Actinomycetota</taxon>
        <taxon>Actinomycetes</taxon>
        <taxon>Micromonosporales</taxon>
        <taxon>Micromonosporaceae</taxon>
        <taxon>Actinoplanes</taxon>
    </lineage>
</organism>